<evidence type="ECO:0000313" key="1">
    <source>
        <dbReference type="EMBL" id="EME41325.1"/>
    </source>
</evidence>
<reference evidence="1 2" key="2">
    <citation type="journal article" date="2012" name="PLoS Pathog.">
        <title>Diverse lifestyles and strategies of plant pathogenesis encoded in the genomes of eighteen Dothideomycetes fungi.</title>
        <authorList>
            <person name="Ohm R.A."/>
            <person name="Feau N."/>
            <person name="Henrissat B."/>
            <person name="Schoch C.L."/>
            <person name="Horwitz B.A."/>
            <person name="Barry K.W."/>
            <person name="Condon B.J."/>
            <person name="Copeland A.C."/>
            <person name="Dhillon B."/>
            <person name="Glaser F."/>
            <person name="Hesse C.N."/>
            <person name="Kosti I."/>
            <person name="LaButti K."/>
            <person name="Lindquist E.A."/>
            <person name="Lucas S."/>
            <person name="Salamov A.A."/>
            <person name="Bradshaw R.E."/>
            <person name="Ciuffetti L."/>
            <person name="Hamelin R.C."/>
            <person name="Kema G.H.J."/>
            <person name="Lawrence C."/>
            <person name="Scott J.A."/>
            <person name="Spatafora J.W."/>
            <person name="Turgeon B.G."/>
            <person name="de Wit P.J.G.M."/>
            <person name="Zhong S."/>
            <person name="Goodwin S.B."/>
            <person name="Grigoriev I.V."/>
        </authorList>
    </citation>
    <scope>NUCLEOTIDE SEQUENCE [LARGE SCALE GENOMIC DNA]</scope>
    <source>
        <strain evidence="2">NZE10 / CBS 128990</strain>
    </source>
</reference>
<sequence>MSYHLSREQEDAAYRKEVRMHGTMAKCRYSALSLLPAPDSTWISGLIFRTRFHTARDWQTLHIHVSGDEARSAVQGLLEQVIPQGTEAVWVVHNDGAEFPVVDFEDVLVWIQERSVVGRGSEVVMDTVVYDYDPTEGRVAERFEADEKTKEKMRRKDGNGRKFKCGVM</sequence>
<organism evidence="1 2">
    <name type="scientific">Dothistroma septosporum (strain NZE10 / CBS 128990)</name>
    <name type="common">Red band needle blight fungus</name>
    <name type="synonym">Mycosphaerella pini</name>
    <dbReference type="NCBI Taxonomy" id="675120"/>
    <lineage>
        <taxon>Eukaryota</taxon>
        <taxon>Fungi</taxon>
        <taxon>Dikarya</taxon>
        <taxon>Ascomycota</taxon>
        <taxon>Pezizomycotina</taxon>
        <taxon>Dothideomycetes</taxon>
        <taxon>Dothideomycetidae</taxon>
        <taxon>Mycosphaerellales</taxon>
        <taxon>Mycosphaerellaceae</taxon>
        <taxon>Dothistroma</taxon>
    </lineage>
</organism>
<dbReference type="AlphaFoldDB" id="N1PIG1"/>
<keyword evidence="2" id="KW-1185">Reference proteome</keyword>
<name>N1PIG1_DOTSN</name>
<gene>
    <name evidence="1" type="ORF">DOTSEDRAFT_26507</name>
</gene>
<reference evidence="2" key="1">
    <citation type="journal article" date="2012" name="PLoS Genet.">
        <title>The genomes of the fungal plant pathogens Cladosporium fulvum and Dothistroma septosporum reveal adaptation to different hosts and lifestyles but also signatures of common ancestry.</title>
        <authorList>
            <person name="de Wit P.J.G.M."/>
            <person name="van der Burgt A."/>
            <person name="Oekmen B."/>
            <person name="Stergiopoulos I."/>
            <person name="Abd-Elsalam K.A."/>
            <person name="Aerts A.L."/>
            <person name="Bahkali A.H."/>
            <person name="Beenen H.G."/>
            <person name="Chettri P."/>
            <person name="Cox M.P."/>
            <person name="Datema E."/>
            <person name="de Vries R.P."/>
            <person name="Dhillon B."/>
            <person name="Ganley A.R."/>
            <person name="Griffiths S.A."/>
            <person name="Guo Y."/>
            <person name="Hamelin R.C."/>
            <person name="Henrissat B."/>
            <person name="Kabir M.S."/>
            <person name="Jashni M.K."/>
            <person name="Kema G."/>
            <person name="Klaubauf S."/>
            <person name="Lapidus A."/>
            <person name="Levasseur A."/>
            <person name="Lindquist E."/>
            <person name="Mehrabi R."/>
            <person name="Ohm R.A."/>
            <person name="Owen T.J."/>
            <person name="Salamov A."/>
            <person name="Schwelm A."/>
            <person name="Schijlen E."/>
            <person name="Sun H."/>
            <person name="van den Burg H.A."/>
            <person name="van Ham R.C.H.J."/>
            <person name="Zhang S."/>
            <person name="Goodwin S.B."/>
            <person name="Grigoriev I.V."/>
            <person name="Collemare J."/>
            <person name="Bradshaw R.E."/>
        </authorList>
    </citation>
    <scope>NUCLEOTIDE SEQUENCE [LARGE SCALE GENOMIC DNA]</scope>
    <source>
        <strain evidence="2">NZE10 / CBS 128990</strain>
    </source>
</reference>
<dbReference type="EMBL" id="KB446542">
    <property type="protein sequence ID" value="EME41325.1"/>
    <property type="molecule type" value="Genomic_DNA"/>
</dbReference>
<proteinExistence type="predicted"/>
<accession>N1PIG1</accession>
<evidence type="ECO:0000313" key="2">
    <source>
        <dbReference type="Proteomes" id="UP000016933"/>
    </source>
</evidence>
<dbReference type="Proteomes" id="UP000016933">
    <property type="component" value="Unassembled WGS sequence"/>
</dbReference>
<dbReference type="HOGENOM" id="CLU_1586441_0_0_1"/>
<protein>
    <submittedName>
        <fullName evidence="1">Uncharacterized protein</fullName>
    </submittedName>
</protein>